<reference evidence="1 2" key="1">
    <citation type="submission" date="2022-11" db="EMBL/GenBank/DDBJ databases">
        <title>Minimal conservation of predation-associated metabolite biosynthetic gene clusters underscores biosynthetic potential of Myxococcota including descriptions for ten novel species: Archangium lansinium sp. nov., Myxococcus landrumus sp. nov., Nannocystis bai.</title>
        <authorList>
            <person name="Ahearne A."/>
            <person name="Stevens C."/>
            <person name="Dowd S."/>
        </authorList>
    </citation>
    <scope>NUCLEOTIDE SEQUENCE [LARGE SCALE GENOMIC DNA]</scope>
    <source>
        <strain evidence="1 2">NCELM</strain>
    </source>
</reference>
<evidence type="ECO:0000313" key="1">
    <source>
        <dbReference type="EMBL" id="MDC0667751.1"/>
    </source>
</evidence>
<keyword evidence="2" id="KW-1185">Reference proteome</keyword>
<name>A0ABT5B0Z0_9BACT</name>
<dbReference type="RefSeq" id="WP_271996088.1">
    <property type="nucleotide sequence ID" value="NZ_JAQNDN010000002.1"/>
</dbReference>
<organism evidence="1 2">
    <name type="scientific">Nannocystis radixulma</name>
    <dbReference type="NCBI Taxonomy" id="2995305"/>
    <lineage>
        <taxon>Bacteria</taxon>
        <taxon>Pseudomonadati</taxon>
        <taxon>Myxococcota</taxon>
        <taxon>Polyangia</taxon>
        <taxon>Nannocystales</taxon>
        <taxon>Nannocystaceae</taxon>
        <taxon>Nannocystis</taxon>
    </lineage>
</organism>
<sequence length="271" mass="29578">MIREMAESALSELVVWHDHPSGIFPAGEHFFPADRERLTALVAALRGDLAETHLVSVEKLVSGDEVVPEERMPLRLTNLRAFLATYHSRLVEALGHERVRGNTLAHGARRIAQLRALGALDVIVDGQVAELARIGSEHWQSQIDPWAGVPDVLQTANVVDVDARRENGWPLTVDADITDLVLLAAHCCILPDVTSIDAPWLDELDWVSFPMSEDEEESGLPEDVVRVRPAIDSETIEVLAFADVRDVPEAGSLAPGGALLRVHVVAGEEDA</sequence>
<dbReference type="Proteomes" id="UP001217838">
    <property type="component" value="Unassembled WGS sequence"/>
</dbReference>
<proteinExistence type="predicted"/>
<protein>
    <submittedName>
        <fullName evidence="1">Uncharacterized protein</fullName>
    </submittedName>
</protein>
<comment type="caution">
    <text evidence="1">The sequence shown here is derived from an EMBL/GenBank/DDBJ whole genome shotgun (WGS) entry which is preliminary data.</text>
</comment>
<gene>
    <name evidence="1" type="ORF">POL58_08385</name>
</gene>
<dbReference type="EMBL" id="JAQNDN010000002">
    <property type="protein sequence ID" value="MDC0667751.1"/>
    <property type="molecule type" value="Genomic_DNA"/>
</dbReference>
<evidence type="ECO:0000313" key="2">
    <source>
        <dbReference type="Proteomes" id="UP001217838"/>
    </source>
</evidence>
<accession>A0ABT5B0Z0</accession>